<comment type="similarity">
    <text evidence="1 8">Belongs to the cyclic nucleotide phosphodiesterase family.</text>
</comment>
<feature type="compositionally biased region" description="Basic and acidic residues" evidence="9">
    <location>
        <begin position="23"/>
        <end position="33"/>
    </location>
</feature>
<evidence type="ECO:0000256" key="4">
    <source>
        <dbReference type="ARBA" id="ARBA00022801"/>
    </source>
</evidence>
<evidence type="ECO:0000256" key="9">
    <source>
        <dbReference type="SAM" id="MobiDB-lite"/>
    </source>
</evidence>
<feature type="binding site" evidence="6">
    <location>
        <position position="254"/>
    </location>
    <ligand>
        <name>AMP</name>
        <dbReference type="ChEBI" id="CHEBI:456215"/>
    </ligand>
</feature>
<evidence type="ECO:0000256" key="5">
    <source>
        <dbReference type="PIRSR" id="PIRSR623088-1"/>
    </source>
</evidence>
<dbReference type="SUPFAM" id="SSF109604">
    <property type="entry name" value="HD-domain/PDEase-like"/>
    <property type="match status" value="1"/>
</dbReference>
<dbReference type="CDD" id="cd00077">
    <property type="entry name" value="HDc"/>
    <property type="match status" value="1"/>
</dbReference>
<accession>A0A9D4HBY5</accession>
<evidence type="ECO:0000256" key="1">
    <source>
        <dbReference type="ARBA" id="ARBA00007648"/>
    </source>
</evidence>
<keyword evidence="12" id="KW-1185">Reference proteome</keyword>
<dbReference type="InterPro" id="IPR029016">
    <property type="entry name" value="GAF-like_dom_sf"/>
</dbReference>
<evidence type="ECO:0000313" key="11">
    <source>
        <dbReference type="EMBL" id="KAH3831148.1"/>
    </source>
</evidence>
<evidence type="ECO:0000256" key="3">
    <source>
        <dbReference type="ARBA" id="ARBA00022723"/>
    </source>
</evidence>
<evidence type="ECO:0000313" key="12">
    <source>
        <dbReference type="Proteomes" id="UP000828390"/>
    </source>
</evidence>
<dbReference type="PROSITE" id="PS00126">
    <property type="entry name" value="PDEASE_I_1"/>
    <property type="match status" value="1"/>
</dbReference>
<keyword evidence="2" id="KW-0140">cGMP</keyword>
<feature type="region of interest" description="Disordered" evidence="9">
    <location>
        <begin position="23"/>
        <end position="43"/>
    </location>
</feature>
<dbReference type="InterPro" id="IPR023174">
    <property type="entry name" value="PDEase_CS"/>
</dbReference>
<feature type="binding site" evidence="7">
    <location>
        <position position="254"/>
    </location>
    <ligand>
        <name>Zn(2+)</name>
        <dbReference type="ChEBI" id="CHEBI:29105"/>
        <label>1</label>
    </ligand>
</feature>
<feature type="binding site" evidence="7">
    <location>
        <position position="219"/>
    </location>
    <ligand>
        <name>Zn(2+)</name>
        <dbReference type="ChEBI" id="CHEBI:29105"/>
        <label>1</label>
    </ligand>
</feature>
<dbReference type="GO" id="GO:0004114">
    <property type="term" value="F:3',5'-cyclic-nucleotide phosphodiesterase activity"/>
    <property type="evidence" value="ECO:0007669"/>
    <property type="project" value="InterPro"/>
</dbReference>
<proteinExistence type="inferred from homology"/>
<feature type="binding site" evidence="7">
    <location>
        <position position="253"/>
    </location>
    <ligand>
        <name>Zn(2+)</name>
        <dbReference type="ChEBI" id="CHEBI:29105"/>
        <label>1</label>
    </ligand>
</feature>
<dbReference type="InterPro" id="IPR036971">
    <property type="entry name" value="PDEase_catalytic_dom_sf"/>
</dbReference>
<dbReference type="EMBL" id="JAIWYP010000004">
    <property type="protein sequence ID" value="KAH3831148.1"/>
    <property type="molecule type" value="Genomic_DNA"/>
</dbReference>
<evidence type="ECO:0000256" key="7">
    <source>
        <dbReference type="PIRSR" id="PIRSR623088-3"/>
    </source>
</evidence>
<feature type="binding site" evidence="6">
    <location>
        <position position="416"/>
    </location>
    <ligand>
        <name>AMP</name>
        <dbReference type="ChEBI" id="CHEBI:456215"/>
    </ligand>
</feature>
<sequence length="475" mass="55491">MNVIVFSSLKELSHQLERERRYRCESHRQKRDSNNGGGSLEDGRGEPWAVIQIRISKGWSYEDIEVFQDGGTQYAQRAGEAVLGFGKNGDHFTLEDESAFKLFAIYCALALHYSRIYTLLSHKHMKYQVAMDVLNYHISCSDDEYKALLKAPEIAENLIPADFDTYDFCCYDYTEHLPKLFIKLIQETFTNTFEMRKLCRFILTVRKNYRPVQYHNWEHGFHVGHSLWQMIRKCKFQFTNLEKMALIIGGVCHDIDHRGYNNDFFKKLKLPLAALYSTSLMEEHHYKQMITILHAEGHEIFSFLTADEHRLILDYIRKNIIATDLSLYFTNQKFLTGLIERKEFNPEVGAHRHGLLALMMTGADLCAIAKPWHTQQRTAKFIYDEFFMQGDEEKKRGLQPIPMMDRHYQDDIPKNQIGFISFICKPLYTTLSVLLPGTKRLLDGTITSMDKWKVEMEEQKAAREKATKEQSARAE</sequence>
<dbReference type="SUPFAM" id="SSF55781">
    <property type="entry name" value="GAF domain-like"/>
    <property type="match status" value="1"/>
</dbReference>
<feature type="active site" description="Proton donor" evidence="5">
    <location>
        <position position="215"/>
    </location>
</feature>
<dbReference type="PANTHER" id="PTHR11347">
    <property type="entry name" value="CYCLIC NUCLEOTIDE PHOSPHODIESTERASE"/>
    <property type="match status" value="1"/>
</dbReference>
<dbReference type="AlphaFoldDB" id="A0A9D4HBY5"/>
<gene>
    <name evidence="11" type="ORF">DPMN_104410</name>
</gene>
<dbReference type="Gene3D" id="3.30.450.40">
    <property type="match status" value="1"/>
</dbReference>
<feature type="binding site" evidence="6">
    <location>
        <position position="364"/>
    </location>
    <ligand>
        <name>AMP</name>
        <dbReference type="ChEBI" id="CHEBI:456215"/>
    </ligand>
</feature>
<comment type="caution">
    <text evidence="11">The sequence shown here is derived from an EMBL/GenBank/DDBJ whole genome shotgun (WGS) entry which is preliminary data.</text>
</comment>
<dbReference type="Gene3D" id="1.10.1300.10">
    <property type="entry name" value="3'5'-cyclic nucleotide phosphodiesterase, catalytic domain"/>
    <property type="match status" value="1"/>
</dbReference>
<protein>
    <recommendedName>
        <fullName evidence="8">Phosphodiesterase</fullName>
        <ecNumber evidence="8">3.1.4.-</ecNumber>
    </recommendedName>
</protein>
<organism evidence="11 12">
    <name type="scientific">Dreissena polymorpha</name>
    <name type="common">Zebra mussel</name>
    <name type="synonym">Mytilus polymorpha</name>
    <dbReference type="NCBI Taxonomy" id="45954"/>
    <lineage>
        <taxon>Eukaryota</taxon>
        <taxon>Metazoa</taxon>
        <taxon>Spiralia</taxon>
        <taxon>Lophotrochozoa</taxon>
        <taxon>Mollusca</taxon>
        <taxon>Bivalvia</taxon>
        <taxon>Autobranchia</taxon>
        <taxon>Heteroconchia</taxon>
        <taxon>Euheterodonta</taxon>
        <taxon>Imparidentia</taxon>
        <taxon>Neoheterodontei</taxon>
        <taxon>Myida</taxon>
        <taxon>Dreissenoidea</taxon>
        <taxon>Dreissenidae</taxon>
        <taxon>Dreissena</taxon>
    </lineage>
</organism>
<comment type="cofactor">
    <cofactor evidence="8">
        <name>a divalent metal cation</name>
        <dbReference type="ChEBI" id="CHEBI:60240"/>
    </cofactor>
    <text evidence="8">Binds 2 divalent metal cations per subunit. Site 1 may preferentially bind zinc ions, while site 2 has a preference for magnesium and/or manganese ions.</text>
</comment>
<reference evidence="11" key="1">
    <citation type="journal article" date="2019" name="bioRxiv">
        <title>The Genome of the Zebra Mussel, Dreissena polymorpha: A Resource for Invasive Species Research.</title>
        <authorList>
            <person name="McCartney M.A."/>
            <person name="Auch B."/>
            <person name="Kono T."/>
            <person name="Mallez S."/>
            <person name="Zhang Y."/>
            <person name="Obille A."/>
            <person name="Becker A."/>
            <person name="Abrahante J.E."/>
            <person name="Garbe J."/>
            <person name="Badalamenti J.P."/>
            <person name="Herman A."/>
            <person name="Mangelson H."/>
            <person name="Liachko I."/>
            <person name="Sullivan S."/>
            <person name="Sone E.D."/>
            <person name="Koren S."/>
            <person name="Silverstein K.A.T."/>
            <person name="Beckman K.B."/>
            <person name="Gohl D.M."/>
        </authorList>
    </citation>
    <scope>NUCLEOTIDE SEQUENCE</scope>
    <source>
        <strain evidence="11">Duluth1</strain>
        <tissue evidence="11">Whole animal</tissue>
    </source>
</reference>
<dbReference type="EC" id="3.1.4.-" evidence="8"/>
<name>A0A9D4HBY5_DREPO</name>
<keyword evidence="4 8" id="KW-0378">Hydrolase</keyword>
<dbReference type="Pfam" id="PF00233">
    <property type="entry name" value="PDEase_I"/>
    <property type="match status" value="1"/>
</dbReference>
<evidence type="ECO:0000256" key="8">
    <source>
        <dbReference type="RuleBase" id="RU363067"/>
    </source>
</evidence>
<evidence type="ECO:0000256" key="2">
    <source>
        <dbReference type="ARBA" id="ARBA00022535"/>
    </source>
</evidence>
<keyword evidence="3 7" id="KW-0479">Metal-binding</keyword>
<dbReference type="FunFam" id="1.10.1300.10:FF:000003">
    <property type="entry name" value="Phosphodiesterase"/>
    <property type="match status" value="1"/>
</dbReference>
<feature type="binding site" evidence="7">
    <location>
        <position position="364"/>
    </location>
    <ligand>
        <name>Zn(2+)</name>
        <dbReference type="ChEBI" id="CHEBI:29105"/>
        <label>1</label>
    </ligand>
</feature>
<dbReference type="PROSITE" id="PS51845">
    <property type="entry name" value="PDEASE_I_2"/>
    <property type="match status" value="1"/>
</dbReference>
<dbReference type="GO" id="GO:0046872">
    <property type="term" value="F:metal ion binding"/>
    <property type="evidence" value="ECO:0007669"/>
    <property type="project" value="UniProtKB-KW"/>
</dbReference>
<dbReference type="GO" id="GO:0007165">
    <property type="term" value="P:signal transduction"/>
    <property type="evidence" value="ECO:0007669"/>
    <property type="project" value="InterPro"/>
</dbReference>
<reference evidence="11" key="2">
    <citation type="submission" date="2020-11" db="EMBL/GenBank/DDBJ databases">
        <authorList>
            <person name="McCartney M.A."/>
            <person name="Auch B."/>
            <person name="Kono T."/>
            <person name="Mallez S."/>
            <person name="Becker A."/>
            <person name="Gohl D.M."/>
            <person name="Silverstein K.A.T."/>
            <person name="Koren S."/>
            <person name="Bechman K.B."/>
            <person name="Herman A."/>
            <person name="Abrahante J.E."/>
            <person name="Garbe J."/>
        </authorList>
    </citation>
    <scope>NUCLEOTIDE SEQUENCE</scope>
    <source>
        <strain evidence="11">Duluth1</strain>
        <tissue evidence="11">Whole animal</tissue>
    </source>
</reference>
<evidence type="ECO:0000256" key="6">
    <source>
        <dbReference type="PIRSR" id="PIRSR623088-2"/>
    </source>
</evidence>
<dbReference type="InterPro" id="IPR002073">
    <property type="entry name" value="PDEase_catalytic_dom"/>
</dbReference>
<dbReference type="SMART" id="SM00471">
    <property type="entry name" value="HDc"/>
    <property type="match status" value="1"/>
</dbReference>
<dbReference type="InterPro" id="IPR023088">
    <property type="entry name" value="PDEase"/>
</dbReference>
<evidence type="ECO:0000259" key="10">
    <source>
        <dbReference type="PROSITE" id="PS51845"/>
    </source>
</evidence>
<dbReference type="PRINTS" id="PR00387">
    <property type="entry name" value="PDIESTERASE1"/>
</dbReference>
<feature type="binding site" evidence="6">
    <location>
        <begin position="215"/>
        <end position="219"/>
    </location>
    <ligand>
        <name>AMP</name>
        <dbReference type="ChEBI" id="CHEBI:456215"/>
    </ligand>
</feature>
<feature type="domain" description="PDEase" evidence="10">
    <location>
        <begin position="141"/>
        <end position="459"/>
    </location>
</feature>
<feature type="binding site" evidence="7">
    <location>
        <position position="254"/>
    </location>
    <ligand>
        <name>Zn(2+)</name>
        <dbReference type="ChEBI" id="CHEBI:29105"/>
        <label>2</label>
    </ligand>
</feature>
<dbReference type="InterPro" id="IPR003607">
    <property type="entry name" value="HD/PDEase_dom"/>
</dbReference>
<dbReference type="Proteomes" id="UP000828390">
    <property type="component" value="Unassembled WGS sequence"/>
</dbReference>